<accession>A0A1G9RVH4</accession>
<evidence type="ECO:0000313" key="4">
    <source>
        <dbReference type="Proteomes" id="UP000198683"/>
    </source>
</evidence>
<dbReference type="InterPro" id="IPR050769">
    <property type="entry name" value="NAT_camello-type"/>
</dbReference>
<dbReference type="InterPro" id="IPR016181">
    <property type="entry name" value="Acyl_CoA_acyltransferase"/>
</dbReference>
<proteinExistence type="predicted"/>
<dbReference type="Gene3D" id="3.40.630.30">
    <property type="match status" value="1"/>
</dbReference>
<name>A0A1G9RVH4_9ACTN</name>
<keyword evidence="4" id="KW-1185">Reference proteome</keyword>
<dbReference type="Proteomes" id="UP000198683">
    <property type="component" value="Unassembled WGS sequence"/>
</dbReference>
<dbReference type="InterPro" id="IPR000182">
    <property type="entry name" value="GNAT_dom"/>
</dbReference>
<dbReference type="SUPFAM" id="SSF55729">
    <property type="entry name" value="Acyl-CoA N-acyltransferases (Nat)"/>
    <property type="match status" value="1"/>
</dbReference>
<evidence type="ECO:0000256" key="1">
    <source>
        <dbReference type="ARBA" id="ARBA00022679"/>
    </source>
</evidence>
<feature type="domain" description="N-acetyltransferase" evidence="2">
    <location>
        <begin position="4"/>
        <end position="168"/>
    </location>
</feature>
<dbReference type="Pfam" id="PF13508">
    <property type="entry name" value="Acetyltransf_7"/>
    <property type="match status" value="1"/>
</dbReference>
<reference evidence="3 4" key="1">
    <citation type="submission" date="2016-10" db="EMBL/GenBank/DDBJ databases">
        <authorList>
            <person name="de Groot N.N."/>
        </authorList>
    </citation>
    <scope>NUCLEOTIDE SEQUENCE [LARGE SCALE GENOMIC DNA]</scope>
    <source>
        <strain evidence="3 4">CGMCC 4.5681</strain>
    </source>
</reference>
<organism evidence="3 4">
    <name type="scientific">Nonomuraea maritima</name>
    <dbReference type="NCBI Taxonomy" id="683260"/>
    <lineage>
        <taxon>Bacteria</taxon>
        <taxon>Bacillati</taxon>
        <taxon>Actinomycetota</taxon>
        <taxon>Actinomycetes</taxon>
        <taxon>Streptosporangiales</taxon>
        <taxon>Streptosporangiaceae</taxon>
        <taxon>Nonomuraea</taxon>
    </lineage>
</organism>
<dbReference type="PROSITE" id="PS51186">
    <property type="entry name" value="GNAT"/>
    <property type="match status" value="1"/>
</dbReference>
<sequence length="179" mass="19758">MGGLRIEPLPGAAAADEATMTRLTELVNTVYAHSEKGLWQGYADRTDQDEVARLTRAGEIAVARVDGDVVGCVRVQRVSAEIGGFGMLAAAPEHRGIGVGRELVRYAERRVQDEGGRVMQLELLVPRTWQHPSKEFLASWYERLGYRVVRVAELGESYPALVPLLATPCDFRVYHKPLG</sequence>
<keyword evidence="1 3" id="KW-0808">Transferase</keyword>
<dbReference type="CDD" id="cd04301">
    <property type="entry name" value="NAT_SF"/>
    <property type="match status" value="1"/>
</dbReference>
<dbReference type="GO" id="GO:0008080">
    <property type="term" value="F:N-acetyltransferase activity"/>
    <property type="evidence" value="ECO:0007669"/>
    <property type="project" value="InterPro"/>
</dbReference>
<evidence type="ECO:0000259" key="2">
    <source>
        <dbReference type="PROSITE" id="PS51186"/>
    </source>
</evidence>
<gene>
    <name evidence="3" type="ORF">SAMN05421874_14921</name>
</gene>
<dbReference type="PANTHER" id="PTHR13947">
    <property type="entry name" value="GNAT FAMILY N-ACETYLTRANSFERASE"/>
    <property type="match status" value="1"/>
</dbReference>
<dbReference type="AlphaFoldDB" id="A0A1G9RVH4"/>
<dbReference type="STRING" id="683260.SAMN05421874_14921"/>
<protein>
    <submittedName>
        <fullName evidence="3">Acetyltransferase (GNAT) domain-containing protein</fullName>
    </submittedName>
</protein>
<dbReference type="EMBL" id="FNFB01000049">
    <property type="protein sequence ID" value="SDM27154.1"/>
    <property type="molecule type" value="Genomic_DNA"/>
</dbReference>
<dbReference type="PANTHER" id="PTHR13947:SF37">
    <property type="entry name" value="LD18367P"/>
    <property type="match status" value="1"/>
</dbReference>
<evidence type="ECO:0000313" key="3">
    <source>
        <dbReference type="EMBL" id="SDM27154.1"/>
    </source>
</evidence>